<dbReference type="GO" id="GO:0005634">
    <property type="term" value="C:nucleus"/>
    <property type="evidence" value="ECO:0007669"/>
    <property type="project" value="UniProtKB-SubCell"/>
</dbReference>
<keyword evidence="3" id="KW-0808">Transferase</keyword>
<evidence type="ECO:0000256" key="8">
    <source>
        <dbReference type="ARBA" id="ARBA00023242"/>
    </source>
</evidence>
<evidence type="ECO:0000256" key="4">
    <source>
        <dbReference type="ARBA" id="ARBA00022723"/>
    </source>
</evidence>
<dbReference type="PROSITE" id="PS51805">
    <property type="entry name" value="EPHD"/>
    <property type="match status" value="1"/>
</dbReference>
<dbReference type="Gene3D" id="3.30.40.10">
    <property type="entry name" value="Zinc/RING finger domain, C3HC4 (zinc finger)"/>
    <property type="match status" value="2"/>
</dbReference>
<keyword evidence="8" id="KW-0539">Nucleus</keyword>
<keyword evidence="4" id="KW-0479">Metal-binding</keyword>
<reference evidence="13" key="1">
    <citation type="journal article" date="2020" name="G3 (Bethesda)">
        <title>High-Quality Assemblies for Three Invasive Social Wasps from the &lt;i&gt;Vespula&lt;/i&gt; Genus.</title>
        <authorList>
            <person name="Harrop T.W.R."/>
            <person name="Guhlin J."/>
            <person name="McLaughlin G.M."/>
            <person name="Permina E."/>
            <person name="Stockwell P."/>
            <person name="Gilligan J."/>
            <person name="Le Lec M.F."/>
            <person name="Gruber M.A.M."/>
            <person name="Quinn O."/>
            <person name="Lovegrove M."/>
            <person name="Duncan E.J."/>
            <person name="Remnant E.J."/>
            <person name="Van Eeckhoven J."/>
            <person name="Graham B."/>
            <person name="Knapp R.A."/>
            <person name="Langford K.W."/>
            <person name="Kronenberg Z."/>
            <person name="Press M.O."/>
            <person name="Eacker S.M."/>
            <person name="Wilson-Rankin E.E."/>
            <person name="Purcell J."/>
            <person name="Lester P.J."/>
            <person name="Dearden P.K."/>
        </authorList>
    </citation>
    <scope>NUCLEOTIDE SEQUENCE</scope>
    <source>
        <strain evidence="13">Volc-1</strain>
    </source>
</reference>
<evidence type="ECO:0000259" key="12">
    <source>
        <dbReference type="PROSITE" id="PS51805"/>
    </source>
</evidence>
<protein>
    <recommendedName>
        <fullName evidence="15">G2/M phase-specific E3 ubiquitin-protein ligase</fullName>
    </recommendedName>
</protein>
<dbReference type="Pfam" id="PF26054">
    <property type="entry name" value="PHD_G2E3"/>
    <property type="match status" value="1"/>
</dbReference>
<evidence type="ECO:0000313" key="13">
    <source>
        <dbReference type="EMBL" id="KAF7423317.1"/>
    </source>
</evidence>
<comment type="pathway">
    <text evidence="2">Protein modification; protein ubiquitination.</text>
</comment>
<evidence type="ECO:0000256" key="2">
    <source>
        <dbReference type="ARBA" id="ARBA00004906"/>
    </source>
</evidence>
<evidence type="ECO:0000259" key="11">
    <source>
        <dbReference type="PROSITE" id="PS50089"/>
    </source>
</evidence>
<dbReference type="Proteomes" id="UP000600918">
    <property type="component" value="Unassembled WGS sequence"/>
</dbReference>
<dbReference type="AlphaFoldDB" id="A0A834P0E4"/>
<proteinExistence type="predicted"/>
<evidence type="ECO:0000256" key="7">
    <source>
        <dbReference type="ARBA" id="ARBA00022833"/>
    </source>
</evidence>
<feature type="domain" description="RING-type" evidence="11">
    <location>
        <begin position="223"/>
        <end position="272"/>
    </location>
</feature>
<dbReference type="GO" id="GO:0016740">
    <property type="term" value="F:transferase activity"/>
    <property type="evidence" value="ECO:0007669"/>
    <property type="project" value="UniProtKB-KW"/>
</dbReference>
<organism evidence="13 14">
    <name type="scientific">Vespula pensylvanica</name>
    <name type="common">Western yellow jacket</name>
    <name type="synonym">Wasp</name>
    <dbReference type="NCBI Taxonomy" id="30213"/>
    <lineage>
        <taxon>Eukaryota</taxon>
        <taxon>Metazoa</taxon>
        <taxon>Ecdysozoa</taxon>
        <taxon>Arthropoda</taxon>
        <taxon>Hexapoda</taxon>
        <taxon>Insecta</taxon>
        <taxon>Pterygota</taxon>
        <taxon>Neoptera</taxon>
        <taxon>Endopterygota</taxon>
        <taxon>Hymenoptera</taxon>
        <taxon>Apocrita</taxon>
        <taxon>Aculeata</taxon>
        <taxon>Vespoidea</taxon>
        <taxon>Vespidae</taxon>
        <taxon>Vespinae</taxon>
        <taxon>Vespula</taxon>
    </lineage>
</organism>
<evidence type="ECO:0000313" key="14">
    <source>
        <dbReference type="Proteomes" id="UP000600918"/>
    </source>
</evidence>
<evidence type="ECO:0000256" key="10">
    <source>
        <dbReference type="SAM" id="MobiDB-lite"/>
    </source>
</evidence>
<comment type="caution">
    <text evidence="13">The sequence shown here is derived from an EMBL/GenBank/DDBJ whole genome shotgun (WGS) entry which is preliminary data.</text>
</comment>
<dbReference type="InterPro" id="IPR059102">
    <property type="entry name" value="PHD_PHF7/G2E3-like"/>
</dbReference>
<feature type="domain" description="PHD-type" evidence="12">
    <location>
        <begin position="87"/>
        <end position="202"/>
    </location>
</feature>
<keyword evidence="5 9" id="KW-0863">Zinc-finger</keyword>
<dbReference type="SUPFAM" id="SSF57903">
    <property type="entry name" value="FYVE/PHD zinc finger"/>
    <property type="match status" value="2"/>
</dbReference>
<name>A0A834P0E4_VESPE</name>
<evidence type="ECO:0000256" key="1">
    <source>
        <dbReference type="ARBA" id="ARBA00004123"/>
    </source>
</evidence>
<keyword evidence="7" id="KW-0862">Zinc</keyword>
<dbReference type="PANTHER" id="PTHR12420:SF42">
    <property type="entry name" value="G2_M PHASE-SPECIFIC E3 UBIQUITIN-PROTEIN LIGASE"/>
    <property type="match status" value="1"/>
</dbReference>
<evidence type="ECO:0000256" key="6">
    <source>
        <dbReference type="ARBA" id="ARBA00022786"/>
    </source>
</evidence>
<dbReference type="GO" id="GO:0008270">
    <property type="term" value="F:zinc ion binding"/>
    <property type="evidence" value="ECO:0007669"/>
    <property type="project" value="UniProtKB-KW"/>
</dbReference>
<dbReference type="InterPro" id="IPR034732">
    <property type="entry name" value="EPHD"/>
</dbReference>
<feature type="compositionally biased region" description="Polar residues" evidence="10">
    <location>
        <begin position="698"/>
        <end position="720"/>
    </location>
</feature>
<gene>
    <name evidence="13" type="ORF">H0235_008600</name>
</gene>
<dbReference type="Pfam" id="PF13771">
    <property type="entry name" value="zf-HC5HC2H"/>
    <property type="match status" value="1"/>
</dbReference>
<dbReference type="InterPro" id="IPR001841">
    <property type="entry name" value="Znf_RING"/>
</dbReference>
<dbReference type="InterPro" id="IPR042013">
    <property type="entry name" value="PHF7/G2E3_ePHD"/>
</dbReference>
<evidence type="ECO:0008006" key="15">
    <source>
        <dbReference type="Google" id="ProtNLM"/>
    </source>
</evidence>
<comment type="subcellular location">
    <subcellularLocation>
        <location evidence="1">Nucleus</location>
    </subcellularLocation>
</comment>
<dbReference type="InterPro" id="IPR011011">
    <property type="entry name" value="Znf_FYVE_PHD"/>
</dbReference>
<evidence type="ECO:0000256" key="5">
    <source>
        <dbReference type="ARBA" id="ARBA00022771"/>
    </source>
</evidence>
<dbReference type="SMART" id="SM00249">
    <property type="entry name" value="PHD"/>
    <property type="match status" value="3"/>
</dbReference>
<keyword evidence="14" id="KW-1185">Reference proteome</keyword>
<dbReference type="CDD" id="cd15496">
    <property type="entry name" value="PHD_PHF7_G2E3_like"/>
    <property type="match status" value="1"/>
</dbReference>
<dbReference type="PANTHER" id="PTHR12420">
    <property type="entry name" value="PHD FINGER PROTEIN"/>
    <property type="match status" value="1"/>
</dbReference>
<dbReference type="InterPro" id="IPR051188">
    <property type="entry name" value="PHD-type_Zinc_Finger"/>
</dbReference>
<dbReference type="InterPro" id="IPR013083">
    <property type="entry name" value="Znf_RING/FYVE/PHD"/>
</dbReference>
<evidence type="ECO:0000256" key="9">
    <source>
        <dbReference type="PROSITE-ProRule" id="PRU00175"/>
    </source>
</evidence>
<dbReference type="CDD" id="cd15669">
    <property type="entry name" value="ePHD_PHF7_G2E3_like"/>
    <property type="match status" value="1"/>
</dbReference>
<feature type="region of interest" description="Disordered" evidence="10">
    <location>
        <begin position="693"/>
        <end position="720"/>
    </location>
</feature>
<keyword evidence="6" id="KW-0833">Ubl conjugation pathway</keyword>
<sequence>MPKQVEYSLLIEIKSVLSYSGQSLIVYIFHVGVFNAVLVVENKIEFTEELKHKNDESVVLLFVFEVGSVYDDMNVPLEIMSTKNHNLKVCCFCGLTEDNELEFGKFHEYRGIVTHYYCLLLSSNMEQKGNDNQGILGFLVEDIRKELRRGKRLVCSYCKKNGATLGCCNTKCKRIFHYPCGLRAGTLHQFFGEFRSYCIKHRPKQKFDEHKRNVVKENTDTLCYICYDNVNPKNFIGTLWAPCCKKDAWFHRKCVQQLAMNAGYFFKCPLCNNKKEFQKAMLQHGIFIPSQDASWELEPNAFQELLYRHDRCDAMTCLCPKGRNYTSMNAKWELALCRTCGSQGIHMACGQLKWANPVWTCDECISILGDKVKQSAKNVPETVNITYRDIDTDTSDSEISVGGTQDKDNLSILSYSHACPAPKSFKLTSNEISTNTACENNCSSSSQNVSATSSVNFQGRSTNVVALSLSEDKNISQIDQEENLLQTDQEKSVLQKDQKSGILQTDQEKNVLQKDQKNIILQTDQEKSVLQTDEKKNVLKTDQEKSILEIVREKNVLQKNQGKSALESSQEKNILQTTKDKNFQSMQVSISSSKIDLILIDSDEDDIEIISTSKRLNIENLTSYDSKTKINNLDQSKSISFIQSEMAGKRNNEIKEERKFSGNENHRNFDNSSVMNIKITNVTSVSPEVFENVPDLKSSGNRKLNSSPSMNFSNTEDFQTKNTRLSSSKCHCNEVGINSKRKHETNICVIGTHTNGIKTVVIDKSKKVKVNDLEENMKASCSAISYNEAKLQNKNPINVELSQKSMEDRSTYMNQQIFESSNYRKNKISHKSNTTNIFPSKLQLTNHNITESQINNTSSLISDQSTSADVIVTHVRNSNTYQSLNTEQNFTNRKMSSQNSDGLGIKDEIRSILRQCDGNAGTSFANESTDDHARTKDDRIHPKGASVKRKWTKLLQPSDFRGNGCDEHIPSNACSVFSEIASNPNACDRPRLIPESVQLQDLKFKVRDSNNVQMILYDTFSVNIKTDTATKNHVKDSSTSIGVSNMRNALLEMNDESTVATCSRTSNPYNPHLISDKDKHTSDTIVLIKSMVIPCEESGFKVKDFSNKIRRVHEEKAVIVSIAAAASQG</sequence>
<accession>A0A834P0E4</accession>
<dbReference type="EMBL" id="JACSDY010000007">
    <property type="protein sequence ID" value="KAF7423317.1"/>
    <property type="molecule type" value="Genomic_DNA"/>
</dbReference>
<dbReference type="InterPro" id="IPR001965">
    <property type="entry name" value="Znf_PHD"/>
</dbReference>
<evidence type="ECO:0000256" key="3">
    <source>
        <dbReference type="ARBA" id="ARBA00022679"/>
    </source>
</evidence>
<dbReference type="PROSITE" id="PS50089">
    <property type="entry name" value="ZF_RING_2"/>
    <property type="match status" value="1"/>
</dbReference>